<reference evidence="2" key="1">
    <citation type="journal article" date="2019" name="Int. J. Syst. Evol. Microbiol.">
        <title>The Global Catalogue of Microorganisms (GCM) 10K type strain sequencing project: providing services to taxonomists for standard genome sequencing and annotation.</title>
        <authorList>
            <consortium name="The Broad Institute Genomics Platform"/>
            <consortium name="The Broad Institute Genome Sequencing Center for Infectious Disease"/>
            <person name="Wu L."/>
            <person name="Ma J."/>
        </authorList>
    </citation>
    <scope>NUCLEOTIDE SEQUENCE [LARGE SCALE GENOMIC DNA]</scope>
    <source>
        <strain evidence="2">CCUG 57508</strain>
    </source>
</reference>
<sequence length="124" mass="13589">MMRRLIVLDLFSGPGWRDASNMVGHVPPGDAGAWLFIQADRIEVVAGEPDDAQLLRDADDGGPSFYCRAWRTTSGPDRPTVHTVASGDADLYEEVLLSVGFRTGEPEGIRLEQDESGAFWGYYA</sequence>
<proteinExistence type="predicted"/>
<gene>
    <name evidence="1" type="ORF">ACFQ2V_04075</name>
</gene>
<evidence type="ECO:0000313" key="2">
    <source>
        <dbReference type="Proteomes" id="UP001597046"/>
    </source>
</evidence>
<keyword evidence="2" id="KW-1185">Reference proteome</keyword>
<comment type="caution">
    <text evidence="1">The sequence shown here is derived from an EMBL/GenBank/DDBJ whole genome shotgun (WGS) entry which is preliminary data.</text>
</comment>
<dbReference type="RefSeq" id="WP_386050946.1">
    <property type="nucleotide sequence ID" value="NZ_JBHTKH010000001.1"/>
</dbReference>
<dbReference type="EMBL" id="JBHTKH010000001">
    <property type="protein sequence ID" value="MFD1053474.1"/>
    <property type="molecule type" value="Genomic_DNA"/>
</dbReference>
<dbReference type="Proteomes" id="UP001597046">
    <property type="component" value="Unassembled WGS sequence"/>
</dbReference>
<accession>A0ABW3MV77</accession>
<evidence type="ECO:0000313" key="1">
    <source>
        <dbReference type="EMBL" id="MFD1053474.1"/>
    </source>
</evidence>
<name>A0ABW3MV77_9MICO</name>
<organism evidence="1 2">
    <name type="scientific">Terrabacter terrigena</name>
    <dbReference type="NCBI Taxonomy" id="574718"/>
    <lineage>
        <taxon>Bacteria</taxon>
        <taxon>Bacillati</taxon>
        <taxon>Actinomycetota</taxon>
        <taxon>Actinomycetes</taxon>
        <taxon>Micrococcales</taxon>
        <taxon>Intrasporangiaceae</taxon>
        <taxon>Terrabacter</taxon>
    </lineage>
</organism>
<protein>
    <submittedName>
        <fullName evidence="1">Uncharacterized protein</fullName>
    </submittedName>
</protein>